<comment type="subcellular location">
    <subcellularLocation>
        <location evidence="1">Membrane</location>
        <topology evidence="1">Multi-pass membrane protein</topology>
    </subcellularLocation>
</comment>
<dbReference type="PROSITE" id="PS50850">
    <property type="entry name" value="MFS"/>
    <property type="match status" value="1"/>
</dbReference>
<evidence type="ECO:0000256" key="4">
    <source>
        <dbReference type="ARBA" id="ARBA00022989"/>
    </source>
</evidence>
<dbReference type="AlphaFoldDB" id="A0A328APV9"/>
<feature type="transmembrane region" description="Helical" evidence="6">
    <location>
        <begin position="306"/>
        <end position="327"/>
    </location>
</feature>
<dbReference type="SUPFAM" id="SSF103473">
    <property type="entry name" value="MFS general substrate transporter"/>
    <property type="match status" value="1"/>
</dbReference>
<dbReference type="PANTHER" id="PTHR23505:SF79">
    <property type="entry name" value="PROTEIN SPINSTER"/>
    <property type="match status" value="1"/>
</dbReference>
<dbReference type="GO" id="GO:0016020">
    <property type="term" value="C:membrane"/>
    <property type="evidence" value="ECO:0007669"/>
    <property type="project" value="UniProtKB-SubCell"/>
</dbReference>
<feature type="transmembrane region" description="Helical" evidence="6">
    <location>
        <begin position="367"/>
        <end position="388"/>
    </location>
</feature>
<evidence type="ECO:0000256" key="2">
    <source>
        <dbReference type="ARBA" id="ARBA00022448"/>
    </source>
</evidence>
<dbReference type="Gene3D" id="1.20.1250.20">
    <property type="entry name" value="MFS general substrate transporter like domains"/>
    <property type="match status" value="1"/>
</dbReference>
<comment type="caution">
    <text evidence="8">The sequence shown here is derived from an EMBL/GenBank/DDBJ whole genome shotgun (WGS) entry which is preliminary data.</text>
</comment>
<keyword evidence="9" id="KW-1185">Reference proteome</keyword>
<feature type="transmembrane region" description="Helical" evidence="6">
    <location>
        <begin position="408"/>
        <end position="427"/>
    </location>
</feature>
<feature type="transmembrane region" description="Helical" evidence="6">
    <location>
        <begin position="272"/>
        <end position="294"/>
    </location>
</feature>
<feature type="transmembrane region" description="Helical" evidence="6">
    <location>
        <begin position="226"/>
        <end position="252"/>
    </location>
</feature>
<dbReference type="Proteomes" id="UP000249254">
    <property type="component" value="Unassembled WGS sequence"/>
</dbReference>
<dbReference type="InterPro" id="IPR036259">
    <property type="entry name" value="MFS_trans_sf"/>
</dbReference>
<feature type="transmembrane region" description="Helical" evidence="6">
    <location>
        <begin position="143"/>
        <end position="164"/>
    </location>
</feature>
<evidence type="ECO:0000256" key="3">
    <source>
        <dbReference type="ARBA" id="ARBA00022692"/>
    </source>
</evidence>
<feature type="domain" description="Major facilitator superfamily (MFS) profile" evidence="7">
    <location>
        <begin position="17"/>
        <end position="431"/>
    </location>
</feature>
<keyword evidence="3 6" id="KW-0812">Transmembrane</keyword>
<feature type="transmembrane region" description="Helical" evidence="6">
    <location>
        <begin position="51"/>
        <end position="76"/>
    </location>
</feature>
<dbReference type="EMBL" id="QFYQ01000001">
    <property type="protein sequence ID" value="RAK56395.1"/>
    <property type="molecule type" value="Genomic_DNA"/>
</dbReference>
<dbReference type="InterPro" id="IPR044770">
    <property type="entry name" value="MFS_spinster-like"/>
</dbReference>
<gene>
    <name evidence="8" type="ORF">DJ017_16240</name>
</gene>
<feature type="transmembrane region" description="Helical" evidence="6">
    <location>
        <begin position="333"/>
        <end position="355"/>
    </location>
</feature>
<evidence type="ECO:0000256" key="6">
    <source>
        <dbReference type="SAM" id="Phobius"/>
    </source>
</evidence>
<name>A0A328APV9_9CAUL</name>
<sequence length="439" mass="45547">MGVGALAPAGRGYRRYALVLLMLIYVFNMVDRQVVNILAESIKRDLALHDWQIGMMSGLSFAVLYTVLGIPIARYAERGDRPLIIAAAVALWSGFTALCGLAQSFVQLALIRVGVGIGESGCTPPALSLIADTAPKESRASAIAIYMLGAPIGSLLGVAFGGLVADAYGWRAAFMIVGLPGLLLAAAAAATLREPRRGAPKASLAAAETAPSLRDTLRELAGKRAYWRMVAGVTLQAFISYGALAFTASFFLRNYSAELAEASARFGLKSVGLLGLGLGLASGGTAIVGTLLGGRLADRFVARDPRAYAVIPAVGAIAALPFSLAVLNAPSMTIAFALLLAPGLLSAMWLGPSYASVQGLVRPESRATATAILLFIANLIGLGLGPLAVGLVSDLLHARAGFTEAAAIKWSLTGFALLALPCAWAFWSAGKTMREDLVS</sequence>
<evidence type="ECO:0000256" key="1">
    <source>
        <dbReference type="ARBA" id="ARBA00004141"/>
    </source>
</evidence>
<protein>
    <submittedName>
        <fullName evidence="8">MFS transporter</fullName>
    </submittedName>
</protein>
<dbReference type="Pfam" id="PF07690">
    <property type="entry name" value="MFS_1"/>
    <property type="match status" value="1"/>
</dbReference>
<organism evidence="8 9">
    <name type="scientific">Phenylobacterium soli</name>
    <dbReference type="NCBI Taxonomy" id="2170551"/>
    <lineage>
        <taxon>Bacteria</taxon>
        <taxon>Pseudomonadati</taxon>
        <taxon>Pseudomonadota</taxon>
        <taxon>Alphaproteobacteria</taxon>
        <taxon>Caulobacterales</taxon>
        <taxon>Caulobacteraceae</taxon>
        <taxon>Phenylobacterium</taxon>
    </lineage>
</organism>
<dbReference type="CDD" id="cd17328">
    <property type="entry name" value="MFS_spinster_like"/>
    <property type="match status" value="1"/>
</dbReference>
<keyword evidence="2" id="KW-0813">Transport</keyword>
<keyword evidence="4 6" id="KW-1133">Transmembrane helix</keyword>
<evidence type="ECO:0000313" key="9">
    <source>
        <dbReference type="Proteomes" id="UP000249254"/>
    </source>
</evidence>
<feature type="transmembrane region" description="Helical" evidence="6">
    <location>
        <begin position="170"/>
        <end position="192"/>
    </location>
</feature>
<proteinExistence type="predicted"/>
<feature type="transmembrane region" description="Helical" evidence="6">
    <location>
        <begin position="12"/>
        <end position="30"/>
    </location>
</feature>
<dbReference type="GO" id="GO:0022857">
    <property type="term" value="F:transmembrane transporter activity"/>
    <property type="evidence" value="ECO:0007669"/>
    <property type="project" value="InterPro"/>
</dbReference>
<evidence type="ECO:0000259" key="7">
    <source>
        <dbReference type="PROSITE" id="PS50850"/>
    </source>
</evidence>
<dbReference type="PANTHER" id="PTHR23505">
    <property type="entry name" value="SPINSTER"/>
    <property type="match status" value="1"/>
</dbReference>
<dbReference type="InterPro" id="IPR011701">
    <property type="entry name" value="MFS"/>
</dbReference>
<evidence type="ECO:0000256" key="5">
    <source>
        <dbReference type="ARBA" id="ARBA00023136"/>
    </source>
</evidence>
<accession>A0A328APV9</accession>
<feature type="transmembrane region" description="Helical" evidence="6">
    <location>
        <begin position="82"/>
        <end position="102"/>
    </location>
</feature>
<dbReference type="OrthoDB" id="7497327at2"/>
<evidence type="ECO:0000313" key="8">
    <source>
        <dbReference type="EMBL" id="RAK56395.1"/>
    </source>
</evidence>
<dbReference type="InterPro" id="IPR020846">
    <property type="entry name" value="MFS_dom"/>
</dbReference>
<keyword evidence="5 6" id="KW-0472">Membrane</keyword>
<reference evidence="9" key="1">
    <citation type="submission" date="2018-05" db="EMBL/GenBank/DDBJ databases">
        <authorList>
            <person name="Li X."/>
        </authorList>
    </citation>
    <scope>NUCLEOTIDE SEQUENCE [LARGE SCALE GENOMIC DNA]</scope>
    <source>
        <strain evidence="9">LX32</strain>
    </source>
</reference>